<comment type="caution">
    <text evidence="2">The sequence shown here is derived from an EMBL/GenBank/DDBJ whole genome shotgun (WGS) entry which is preliminary data.</text>
</comment>
<keyword evidence="3" id="KW-1185">Reference proteome</keyword>
<feature type="region of interest" description="Disordered" evidence="1">
    <location>
        <begin position="179"/>
        <end position="201"/>
    </location>
</feature>
<feature type="region of interest" description="Disordered" evidence="1">
    <location>
        <begin position="20"/>
        <end position="49"/>
    </location>
</feature>
<feature type="compositionally biased region" description="Acidic residues" evidence="1">
    <location>
        <begin position="39"/>
        <end position="49"/>
    </location>
</feature>
<protein>
    <recommendedName>
        <fullName evidence="4">Cyclin N-terminal domain-containing protein</fullName>
    </recommendedName>
</protein>
<dbReference type="EMBL" id="CAWUOM010000097">
    <property type="protein sequence ID" value="CAK7271940.1"/>
    <property type="molecule type" value="Genomic_DNA"/>
</dbReference>
<organism evidence="2 3">
    <name type="scientific">Sporothrix epigloea</name>
    <dbReference type="NCBI Taxonomy" id="1892477"/>
    <lineage>
        <taxon>Eukaryota</taxon>
        <taxon>Fungi</taxon>
        <taxon>Dikarya</taxon>
        <taxon>Ascomycota</taxon>
        <taxon>Pezizomycotina</taxon>
        <taxon>Sordariomycetes</taxon>
        <taxon>Sordariomycetidae</taxon>
        <taxon>Ophiostomatales</taxon>
        <taxon>Ophiostomataceae</taxon>
        <taxon>Sporothrix</taxon>
    </lineage>
</organism>
<proteinExistence type="predicted"/>
<evidence type="ECO:0000313" key="3">
    <source>
        <dbReference type="Proteomes" id="UP001642501"/>
    </source>
</evidence>
<feature type="compositionally biased region" description="Low complexity" evidence="1">
    <location>
        <begin position="22"/>
        <end position="37"/>
    </location>
</feature>
<dbReference type="Proteomes" id="UP001642501">
    <property type="component" value="Unassembled WGS sequence"/>
</dbReference>
<reference evidence="2 3" key="1">
    <citation type="submission" date="2024-01" db="EMBL/GenBank/DDBJ databases">
        <authorList>
            <person name="Allen C."/>
            <person name="Tagirdzhanova G."/>
        </authorList>
    </citation>
    <scope>NUCLEOTIDE SEQUENCE [LARGE SCALE GENOMIC DNA]</scope>
    <source>
        <strain evidence="2 3">CBS 573.63</strain>
    </source>
</reference>
<evidence type="ECO:0000256" key="1">
    <source>
        <dbReference type="SAM" id="MobiDB-lite"/>
    </source>
</evidence>
<sequence length="409" mass="43538">MAGFDIGIRSLGYQVSRPLEMTTDTTDTAPSTTPRTPTVDDDFFLGEDDDDDDEDYFSSTYRPLSNLPTPPPSIHASLSQSPATEAASCYNSDFSASSTLLGPAVHLANLLPPAASLATPSVALVQAMLTRAQLPLETVALAVCILDSLDSRFARTWRQTCPLGAPSFLAPVSLAPAEPAPASTTPVEKRRTLPSPLPPSSPLFTPDANVDRLLHIDAVFPEVIVLAALVIAAKFTDDGFASQQPAQAYCAAWGSSTSTPTNRPGPCALWTGAQLAATERCIMQNLGYRILPLLDAELLADAQSDMRRAGVQALRSQARASSVPVEVKATIKAPMSVVLTPPEEATLSFALASLPASDMTGSLTTTPRETLNMLDKPDSIILKLSPKAQRRHHASSHSECFGRIIAYER</sequence>
<evidence type="ECO:0008006" key="4">
    <source>
        <dbReference type="Google" id="ProtNLM"/>
    </source>
</evidence>
<accession>A0ABP0DUG5</accession>
<name>A0ABP0DUG5_9PEZI</name>
<evidence type="ECO:0000313" key="2">
    <source>
        <dbReference type="EMBL" id="CAK7271940.1"/>
    </source>
</evidence>
<gene>
    <name evidence="2" type="ORF">SEPCBS57363_004878</name>
</gene>